<dbReference type="Gene3D" id="3.40.630.30">
    <property type="match status" value="1"/>
</dbReference>
<reference evidence="5 6" key="1">
    <citation type="submission" date="2024-06" db="EMBL/GenBank/DDBJ databases">
        <title>The Natural Products Discovery Center: Release of the First 8490 Sequenced Strains for Exploring Actinobacteria Biosynthetic Diversity.</title>
        <authorList>
            <person name="Kalkreuter E."/>
            <person name="Kautsar S.A."/>
            <person name="Yang D."/>
            <person name="Bader C.D."/>
            <person name="Teijaro C.N."/>
            <person name="Fluegel L."/>
            <person name="Davis C.M."/>
            <person name="Simpson J.R."/>
            <person name="Lauterbach L."/>
            <person name="Steele A.D."/>
            <person name="Gui C."/>
            <person name="Meng S."/>
            <person name="Li G."/>
            <person name="Viehrig K."/>
            <person name="Ye F."/>
            <person name="Su P."/>
            <person name="Kiefer A.F."/>
            <person name="Nichols A."/>
            <person name="Cepeda A.J."/>
            <person name="Yan W."/>
            <person name="Fan B."/>
            <person name="Jiang Y."/>
            <person name="Adhikari A."/>
            <person name="Zheng C.-J."/>
            <person name="Schuster L."/>
            <person name="Cowan T.M."/>
            <person name="Smanski M.J."/>
            <person name="Chevrette M.G."/>
            <person name="De Carvalho L.P.S."/>
            <person name="Shen B."/>
        </authorList>
    </citation>
    <scope>NUCLEOTIDE SEQUENCE [LARGE SCALE GENOMIC DNA]</scope>
    <source>
        <strain evidence="5 6">NPDC052347</strain>
    </source>
</reference>
<dbReference type="InterPro" id="IPR051531">
    <property type="entry name" value="N-acetyltransferase"/>
</dbReference>
<dbReference type="PANTHER" id="PTHR43792:SF8">
    <property type="entry name" value="[RIBOSOMAL PROTEIN US5]-ALANINE N-ACETYLTRANSFERASE"/>
    <property type="match status" value="1"/>
</dbReference>
<evidence type="ECO:0000259" key="4">
    <source>
        <dbReference type="PROSITE" id="PS51186"/>
    </source>
</evidence>
<dbReference type="SUPFAM" id="SSF55729">
    <property type="entry name" value="Acyl-CoA N-acyltransferases (Nat)"/>
    <property type="match status" value="1"/>
</dbReference>
<gene>
    <name evidence="5" type="ORF">AB0L16_02865</name>
</gene>
<evidence type="ECO:0000256" key="2">
    <source>
        <dbReference type="ARBA" id="ARBA00023315"/>
    </source>
</evidence>
<dbReference type="Pfam" id="PF13302">
    <property type="entry name" value="Acetyltransf_3"/>
    <property type="match status" value="1"/>
</dbReference>
<comment type="similarity">
    <text evidence="3">Belongs to the acetyltransferase family. RimJ subfamily.</text>
</comment>
<evidence type="ECO:0000313" key="5">
    <source>
        <dbReference type="EMBL" id="MEV5505404.1"/>
    </source>
</evidence>
<dbReference type="RefSeq" id="WP_109278571.1">
    <property type="nucleotide sequence ID" value="NZ_JBFAUK010000002.1"/>
</dbReference>
<dbReference type="InterPro" id="IPR016181">
    <property type="entry name" value="Acyl_CoA_acyltransferase"/>
</dbReference>
<dbReference type="EC" id="2.-.-.-" evidence="5"/>
<dbReference type="EMBL" id="JBFAUK010000002">
    <property type="protein sequence ID" value="MEV5505404.1"/>
    <property type="molecule type" value="Genomic_DNA"/>
</dbReference>
<name>A0ABV3JR81_STRON</name>
<evidence type="ECO:0000256" key="3">
    <source>
        <dbReference type="ARBA" id="ARBA00038502"/>
    </source>
</evidence>
<evidence type="ECO:0000313" key="6">
    <source>
        <dbReference type="Proteomes" id="UP001552594"/>
    </source>
</evidence>
<proteinExistence type="inferred from homology"/>
<accession>A0ABV3JR81</accession>
<feature type="domain" description="N-acetyltransferase" evidence="4">
    <location>
        <begin position="12"/>
        <end position="181"/>
    </location>
</feature>
<protein>
    <submittedName>
        <fullName evidence="5">GNAT family protein</fullName>
        <ecNumber evidence="5">2.-.-.-</ecNumber>
    </submittedName>
</protein>
<keyword evidence="6" id="KW-1185">Reference proteome</keyword>
<dbReference type="PROSITE" id="PS51186">
    <property type="entry name" value="GNAT"/>
    <property type="match status" value="1"/>
</dbReference>
<comment type="caution">
    <text evidence="5">The sequence shown here is derived from an EMBL/GenBank/DDBJ whole genome shotgun (WGS) entry which is preliminary data.</text>
</comment>
<organism evidence="5 6">
    <name type="scientific">Streptomyces orinoci</name>
    <name type="common">Streptoverticillium orinoci</name>
    <dbReference type="NCBI Taxonomy" id="67339"/>
    <lineage>
        <taxon>Bacteria</taxon>
        <taxon>Bacillati</taxon>
        <taxon>Actinomycetota</taxon>
        <taxon>Actinomycetes</taxon>
        <taxon>Kitasatosporales</taxon>
        <taxon>Streptomycetaceae</taxon>
        <taxon>Streptomyces</taxon>
    </lineage>
</organism>
<sequence length="189" mass="20733">MSTTVFTLTPDVVLRPVTAEDAPAVARAYAANREYLRPWDPRRPDSFFTTEGQAARLTDLLELRRAGRVMPWVLEATDGEIVGAVNLNNIVRGAFHSTNLGYWVAADRAGQGLGTAAVEAACQGAREQLGLHRVEAGTVLANAASQRVLAKCGFEFIGTARRYLHIDGEWRDHYLYQRILGDHAPETGN</sequence>
<dbReference type="Proteomes" id="UP001552594">
    <property type="component" value="Unassembled WGS sequence"/>
</dbReference>
<dbReference type="PANTHER" id="PTHR43792">
    <property type="entry name" value="GNAT FAMILY, PUTATIVE (AFU_ORTHOLOGUE AFUA_3G00765)-RELATED-RELATED"/>
    <property type="match status" value="1"/>
</dbReference>
<keyword evidence="2" id="KW-0012">Acyltransferase</keyword>
<keyword evidence="1 5" id="KW-0808">Transferase</keyword>
<evidence type="ECO:0000256" key="1">
    <source>
        <dbReference type="ARBA" id="ARBA00022679"/>
    </source>
</evidence>
<dbReference type="GO" id="GO:0016740">
    <property type="term" value="F:transferase activity"/>
    <property type="evidence" value="ECO:0007669"/>
    <property type="project" value="UniProtKB-KW"/>
</dbReference>
<dbReference type="InterPro" id="IPR000182">
    <property type="entry name" value="GNAT_dom"/>
</dbReference>